<organism evidence="1 2">
    <name type="scientific">Ustilaginoidea virens</name>
    <name type="common">Rice false smut fungus</name>
    <name type="synonym">Villosiclava virens</name>
    <dbReference type="NCBI Taxonomy" id="1159556"/>
    <lineage>
        <taxon>Eukaryota</taxon>
        <taxon>Fungi</taxon>
        <taxon>Dikarya</taxon>
        <taxon>Ascomycota</taxon>
        <taxon>Pezizomycotina</taxon>
        <taxon>Sordariomycetes</taxon>
        <taxon>Hypocreomycetidae</taxon>
        <taxon>Hypocreales</taxon>
        <taxon>Clavicipitaceae</taxon>
        <taxon>Ustilaginoidea</taxon>
    </lineage>
</organism>
<evidence type="ECO:0000313" key="2">
    <source>
        <dbReference type="Proteomes" id="UP000027002"/>
    </source>
</evidence>
<dbReference type="KEGG" id="uvi:66064337"/>
<proteinExistence type="predicted"/>
<accession>A0A8E5HQ05</accession>
<sequence length="72" mass="7840">MVRLSSDPRVKPSSHHLIYFTASPPLLPAFFLTPSFECPLVTLVTIIDNIAPPTGQREGAYAFLAALCLVQV</sequence>
<protein>
    <submittedName>
        <fullName evidence="1">Uncharacterized protein</fullName>
    </submittedName>
</protein>
<dbReference type="AlphaFoldDB" id="A0A8E5HQ05"/>
<dbReference type="Proteomes" id="UP000027002">
    <property type="component" value="Chromosome 3"/>
</dbReference>
<gene>
    <name evidence="1" type="ORF">UV8b_03559</name>
</gene>
<dbReference type="GeneID" id="66064337"/>
<evidence type="ECO:0000313" key="1">
    <source>
        <dbReference type="EMBL" id="QUC19318.1"/>
    </source>
</evidence>
<keyword evidence="2" id="KW-1185">Reference proteome</keyword>
<name>A0A8E5HQ05_USTVR</name>
<reference evidence="1" key="1">
    <citation type="submission" date="2020-03" db="EMBL/GenBank/DDBJ databases">
        <title>A mixture of massive structural variations and highly conserved coding sequences in Ustilaginoidea virens genome.</title>
        <authorList>
            <person name="Zhang K."/>
            <person name="Zhao Z."/>
            <person name="Zhang Z."/>
            <person name="Li Y."/>
            <person name="Hsiang T."/>
            <person name="Sun W."/>
        </authorList>
    </citation>
    <scope>NUCLEOTIDE SEQUENCE</scope>
    <source>
        <strain evidence="1">UV-8b</strain>
    </source>
</reference>
<dbReference type="EMBL" id="CP072755">
    <property type="protein sequence ID" value="QUC19318.1"/>
    <property type="molecule type" value="Genomic_DNA"/>
</dbReference>
<dbReference type="RefSeq" id="XP_042996991.1">
    <property type="nucleotide sequence ID" value="XM_043141057.1"/>
</dbReference>